<proteinExistence type="predicted"/>
<organism evidence="1">
    <name type="scientific">marine sediment metagenome</name>
    <dbReference type="NCBI Taxonomy" id="412755"/>
    <lineage>
        <taxon>unclassified sequences</taxon>
        <taxon>metagenomes</taxon>
        <taxon>ecological metagenomes</taxon>
    </lineage>
</organism>
<accession>A0A0F9JDR2</accession>
<name>A0A0F9JDR2_9ZZZZ</name>
<protein>
    <submittedName>
        <fullName evidence="1">Uncharacterized protein</fullName>
    </submittedName>
</protein>
<gene>
    <name evidence="1" type="ORF">LCGC14_1837190</name>
</gene>
<sequence length="48" mass="5583">MSKLRDIIYTMFVTDDANKHKVSYDLGKTVNKGIKKILKLKIKDLNDE</sequence>
<dbReference type="AlphaFoldDB" id="A0A0F9JDR2"/>
<reference evidence="1" key="1">
    <citation type="journal article" date="2015" name="Nature">
        <title>Complex archaea that bridge the gap between prokaryotes and eukaryotes.</title>
        <authorList>
            <person name="Spang A."/>
            <person name="Saw J.H."/>
            <person name="Jorgensen S.L."/>
            <person name="Zaremba-Niedzwiedzka K."/>
            <person name="Martijn J."/>
            <person name="Lind A.E."/>
            <person name="van Eijk R."/>
            <person name="Schleper C."/>
            <person name="Guy L."/>
            <person name="Ettema T.J."/>
        </authorList>
    </citation>
    <scope>NUCLEOTIDE SEQUENCE</scope>
</reference>
<dbReference type="EMBL" id="LAZR01018232">
    <property type="protein sequence ID" value="KKL97172.1"/>
    <property type="molecule type" value="Genomic_DNA"/>
</dbReference>
<comment type="caution">
    <text evidence="1">The sequence shown here is derived from an EMBL/GenBank/DDBJ whole genome shotgun (WGS) entry which is preliminary data.</text>
</comment>
<evidence type="ECO:0000313" key="1">
    <source>
        <dbReference type="EMBL" id="KKL97172.1"/>
    </source>
</evidence>